<reference evidence="2 3" key="1">
    <citation type="submission" date="2017-07" db="EMBL/GenBank/DDBJ databases">
        <title>Genomes of Fischerella (Mastigocladus) sp. strains.</title>
        <authorList>
            <person name="Miller S.R."/>
        </authorList>
    </citation>
    <scope>NUCLEOTIDE SEQUENCE [LARGE SCALE GENOMIC DNA]</scope>
    <source>
        <strain evidence="2 3">CCMEE 5318</strain>
    </source>
</reference>
<dbReference type="EMBL" id="NMQE01000020">
    <property type="protein sequence ID" value="PMB27746.1"/>
    <property type="molecule type" value="Genomic_DNA"/>
</dbReference>
<organism evidence="2 3">
    <name type="scientific">Fischerella thermalis CCMEE 5318</name>
    <dbReference type="NCBI Taxonomy" id="2019666"/>
    <lineage>
        <taxon>Bacteria</taxon>
        <taxon>Bacillati</taxon>
        <taxon>Cyanobacteriota</taxon>
        <taxon>Cyanophyceae</taxon>
        <taxon>Nostocales</taxon>
        <taxon>Hapalosiphonaceae</taxon>
        <taxon>Fischerella</taxon>
    </lineage>
</organism>
<protein>
    <submittedName>
        <fullName evidence="2">Plasmid stabilization protein</fullName>
    </submittedName>
</protein>
<sequence>MKYRVEISSVAEAEADSTFLRISQVTSVERASQWYAGLLRAIDSLSTMPKRCPLARENEFFSNEIRQLLYGKGRNSYRILFTIVEGENISTVRILHIRHAAQQILGMDNDESGEIT</sequence>
<evidence type="ECO:0000256" key="1">
    <source>
        <dbReference type="ARBA" id="ARBA00022649"/>
    </source>
</evidence>
<dbReference type="InterPro" id="IPR007712">
    <property type="entry name" value="RelE/ParE_toxin"/>
</dbReference>
<gene>
    <name evidence="2" type="ORF">CEN46_00850</name>
</gene>
<comment type="caution">
    <text evidence="2">The sequence shown here is derived from an EMBL/GenBank/DDBJ whole genome shotgun (WGS) entry which is preliminary data.</text>
</comment>
<dbReference type="Proteomes" id="UP000235081">
    <property type="component" value="Unassembled WGS sequence"/>
</dbReference>
<dbReference type="RefSeq" id="WP_102180052.1">
    <property type="nucleotide sequence ID" value="NZ_NMQE01000020.1"/>
</dbReference>
<name>A0A2N6LPG6_9CYAN</name>
<keyword evidence="1" id="KW-1277">Toxin-antitoxin system</keyword>
<dbReference type="Gene3D" id="3.30.2310.20">
    <property type="entry name" value="RelE-like"/>
    <property type="match status" value="1"/>
</dbReference>
<evidence type="ECO:0000313" key="3">
    <source>
        <dbReference type="Proteomes" id="UP000235081"/>
    </source>
</evidence>
<dbReference type="AlphaFoldDB" id="A0A2N6LPG6"/>
<accession>A0A2N6LPG6</accession>
<dbReference type="InterPro" id="IPR035093">
    <property type="entry name" value="RelE/ParE_toxin_dom_sf"/>
</dbReference>
<proteinExistence type="predicted"/>
<evidence type="ECO:0000313" key="2">
    <source>
        <dbReference type="EMBL" id="PMB27746.1"/>
    </source>
</evidence>
<dbReference type="Pfam" id="PF05016">
    <property type="entry name" value="ParE_toxin"/>
    <property type="match status" value="1"/>
</dbReference>